<name>A0A4R1KF35_9GAMM</name>
<reference evidence="1 2" key="1">
    <citation type="submission" date="2019-03" db="EMBL/GenBank/DDBJ databases">
        <title>Genomic Encyclopedia of Type Strains, Phase IV (KMG-IV): sequencing the most valuable type-strain genomes for metagenomic binning, comparative biology and taxonomic classification.</title>
        <authorList>
            <person name="Goeker M."/>
        </authorList>
    </citation>
    <scope>NUCLEOTIDE SEQUENCE [LARGE SCALE GENOMIC DNA]</scope>
    <source>
        <strain evidence="1 2">DSM 18577</strain>
    </source>
</reference>
<gene>
    <name evidence="1" type="ORF">EV690_0396</name>
</gene>
<evidence type="ECO:0000313" key="2">
    <source>
        <dbReference type="Proteomes" id="UP000295565"/>
    </source>
</evidence>
<dbReference type="Proteomes" id="UP000295565">
    <property type="component" value="Unassembled WGS sequence"/>
</dbReference>
<organism evidence="1 2">
    <name type="scientific">Celerinatantimonas diazotrophica</name>
    <dbReference type="NCBI Taxonomy" id="412034"/>
    <lineage>
        <taxon>Bacteria</taxon>
        <taxon>Pseudomonadati</taxon>
        <taxon>Pseudomonadota</taxon>
        <taxon>Gammaproteobacteria</taxon>
        <taxon>Celerinatantimonadaceae</taxon>
        <taxon>Celerinatantimonas</taxon>
    </lineage>
</organism>
<protein>
    <submittedName>
        <fullName evidence="1">Uncharacterized protein</fullName>
    </submittedName>
</protein>
<proteinExistence type="predicted"/>
<sequence>MDKQTNRTIQLSIISTCPPRQMSLLIDTWQTIRQTGIESELIWLAEHNNVPEQSYPDLRIVNLNKRSDRNGCWQAGLHMARSSKRLLISHFTPALSQRTCSGIARVLKHPQAPSSRLSYLRQRLASLAVLHGQYQLTMSLLPMCLIDYDSLLKARRDLPQHWYQYFKGYHLSSV</sequence>
<dbReference type="AlphaFoldDB" id="A0A4R1KF35"/>
<accession>A0A4R1KF35</accession>
<comment type="caution">
    <text evidence="1">The sequence shown here is derived from an EMBL/GenBank/DDBJ whole genome shotgun (WGS) entry which is preliminary data.</text>
</comment>
<dbReference type="EMBL" id="SMGD01000004">
    <property type="protein sequence ID" value="TCK62730.1"/>
    <property type="molecule type" value="Genomic_DNA"/>
</dbReference>
<keyword evidence="2" id="KW-1185">Reference proteome</keyword>
<dbReference type="RefSeq" id="WP_131911269.1">
    <property type="nucleotide sequence ID" value="NZ_OU594967.1"/>
</dbReference>
<evidence type="ECO:0000313" key="1">
    <source>
        <dbReference type="EMBL" id="TCK62730.1"/>
    </source>
</evidence>